<dbReference type="Pfam" id="PF03478">
    <property type="entry name" value="Beta-prop_KIB1-4"/>
    <property type="match status" value="1"/>
</dbReference>
<dbReference type="InterPro" id="IPR036047">
    <property type="entry name" value="F-box-like_dom_sf"/>
</dbReference>
<dbReference type="EMBL" id="CAMGYJ010000002">
    <property type="protein sequence ID" value="CAI0375164.1"/>
    <property type="molecule type" value="Genomic_DNA"/>
</dbReference>
<protein>
    <recommendedName>
        <fullName evidence="1">KIB1-4 beta-propeller domain-containing protein</fullName>
    </recommendedName>
</protein>
<dbReference type="PANTHER" id="PTHR44259">
    <property type="entry name" value="OS07G0183000 PROTEIN-RELATED"/>
    <property type="match status" value="1"/>
</dbReference>
<evidence type="ECO:0000313" key="2">
    <source>
        <dbReference type="EMBL" id="CAI0375164.1"/>
    </source>
</evidence>
<dbReference type="AlphaFoldDB" id="A0AAV0GQE9"/>
<evidence type="ECO:0000259" key="1">
    <source>
        <dbReference type="Pfam" id="PF03478"/>
    </source>
</evidence>
<name>A0AAV0GQE9_9ROSI</name>
<evidence type="ECO:0000313" key="3">
    <source>
        <dbReference type="Proteomes" id="UP001154282"/>
    </source>
</evidence>
<accession>A0AAV0GQE9</accession>
<dbReference type="SUPFAM" id="SSF81383">
    <property type="entry name" value="F-box domain"/>
    <property type="match status" value="1"/>
</dbReference>
<dbReference type="Gene3D" id="1.20.1280.50">
    <property type="match status" value="1"/>
</dbReference>
<dbReference type="PANTHER" id="PTHR44259:SF93">
    <property type="entry name" value="PROTEIN, PUTATIVE (DUF295)-RELATED"/>
    <property type="match status" value="1"/>
</dbReference>
<dbReference type="Proteomes" id="UP001154282">
    <property type="component" value="Unassembled WGS sequence"/>
</dbReference>
<keyword evidence="3" id="KW-1185">Reference proteome</keyword>
<dbReference type="InterPro" id="IPR005174">
    <property type="entry name" value="KIB1-4_b-propeller"/>
</dbReference>
<dbReference type="InterPro" id="IPR050942">
    <property type="entry name" value="F-box_BR-signaling"/>
</dbReference>
<comment type="caution">
    <text evidence="2">The sequence shown here is derived from an EMBL/GenBank/DDBJ whole genome shotgun (WGS) entry which is preliminary data.</text>
</comment>
<proteinExistence type="predicted"/>
<organism evidence="2 3">
    <name type="scientific">Linum tenue</name>
    <dbReference type="NCBI Taxonomy" id="586396"/>
    <lineage>
        <taxon>Eukaryota</taxon>
        <taxon>Viridiplantae</taxon>
        <taxon>Streptophyta</taxon>
        <taxon>Embryophyta</taxon>
        <taxon>Tracheophyta</taxon>
        <taxon>Spermatophyta</taxon>
        <taxon>Magnoliopsida</taxon>
        <taxon>eudicotyledons</taxon>
        <taxon>Gunneridae</taxon>
        <taxon>Pentapetalae</taxon>
        <taxon>rosids</taxon>
        <taxon>fabids</taxon>
        <taxon>Malpighiales</taxon>
        <taxon>Linaceae</taxon>
        <taxon>Linum</taxon>
    </lineage>
</organism>
<sequence length="381" mass="43722">MVAKRRSSTVPRDWAWLPCNVLDSILTHLPTLRDYLRFTSVCKPWNSASEPHARRRTATSHRSQAPLLLVPTRTRSREWRGLYDAAQQNKLLSHALPVPYHRRCCGSSHGWLAFLERDYFVTLYNPFTRARISLPRIIPAPDYITTVIDRAKHDRYFPYDVKKEWKHAAGWVEAIDNNNPPFSHLLSDVIFRRDRDGGDWVYASGHCGLLARAECGGGGGEVRMELVVPPWGPDYCCTVYKYLVESSDGRDLLVVLRFYEEMEGYEFSMATRDVKVFRLRRKEEEEEGFVEVKDLNGDAVFVGDSYSTAVRAGDFEDCRADCVYYSDDFTSYFPSEDRLGPHDVGVFDVKEEKFGSHYVPTPARNRGMPPPIWVFPTLTSG</sequence>
<feature type="domain" description="KIB1-4 beta-propeller" evidence="1">
    <location>
        <begin position="88"/>
        <end position="348"/>
    </location>
</feature>
<gene>
    <name evidence="2" type="ORF">LITE_LOCUS492</name>
</gene>
<reference evidence="2" key="1">
    <citation type="submission" date="2022-08" db="EMBL/GenBank/DDBJ databases">
        <authorList>
            <person name="Gutierrez-Valencia J."/>
        </authorList>
    </citation>
    <scope>NUCLEOTIDE SEQUENCE</scope>
</reference>